<name>A0ABM7J8D9_9MYCO</name>
<keyword evidence="2" id="KW-1185">Reference proteome</keyword>
<evidence type="ECO:0000313" key="2">
    <source>
        <dbReference type="Proteomes" id="UP000466831"/>
    </source>
</evidence>
<protein>
    <submittedName>
        <fullName evidence="1">Uncharacterized protein</fullName>
    </submittedName>
</protein>
<dbReference type="EMBL" id="AP022584">
    <property type="protein sequence ID" value="BBY09996.1"/>
    <property type="molecule type" value="Genomic_DNA"/>
</dbReference>
<dbReference type="RefSeq" id="WP_020729194.1">
    <property type="nucleotide sequence ID" value="NZ_AP022584.1"/>
</dbReference>
<organism evidence="1 2">
    <name type="scientific">Mycobacterium marseillense</name>
    <dbReference type="NCBI Taxonomy" id="701042"/>
    <lineage>
        <taxon>Bacteria</taxon>
        <taxon>Bacillati</taxon>
        <taxon>Actinomycetota</taxon>
        <taxon>Actinomycetes</taxon>
        <taxon>Mycobacteriales</taxon>
        <taxon>Mycobacteriaceae</taxon>
        <taxon>Mycobacterium</taxon>
        <taxon>Mycobacterium avium complex (MAC)</taxon>
    </lineage>
</organism>
<gene>
    <name evidence="1" type="ORF">MMARJ_07360</name>
</gene>
<accession>A0ABM7J8D9</accession>
<proteinExistence type="predicted"/>
<reference evidence="1 2" key="1">
    <citation type="journal article" date="2019" name="Emerg. Microbes Infect.">
        <title>Comprehensive subspecies identification of 175 nontuberculous mycobacteria species based on 7547 genomic profiles.</title>
        <authorList>
            <person name="Matsumoto Y."/>
            <person name="Kinjo T."/>
            <person name="Motooka D."/>
            <person name="Nabeya D."/>
            <person name="Jung N."/>
            <person name="Uechi K."/>
            <person name="Horii T."/>
            <person name="Iida T."/>
            <person name="Fujita J."/>
            <person name="Nakamura S."/>
        </authorList>
    </citation>
    <scope>NUCLEOTIDE SEQUENCE [LARGE SCALE GENOMIC DNA]</scope>
    <source>
        <strain evidence="1 2">JCM 17324</strain>
    </source>
</reference>
<evidence type="ECO:0000313" key="1">
    <source>
        <dbReference type="EMBL" id="BBY09996.1"/>
    </source>
</evidence>
<sequence length="261" mass="29580">MTGFGHRRCYAASTNDCDARLTLEHPLSKGILKDIGDGTTVTASNTYWQQGSPTPTSLPITTMGSKMLCNRHNNALHKFDDAALEVYRTLERFQLAQIRPPDPHGNEFNLVSGELFERWMLKALWGMTTGAKTAPTSMRDKREQKMFMHYLFRDGLLPRGWGLYIRSLTKSFVRQYTTAMETKIEVRDDTFLTGDMTLGAFTFTFAAGKLEAGNGAVAHHRPDGIRMFSQFENTCKTLAFAWDHQRHAPANFVDINFRGNR</sequence>
<dbReference type="Proteomes" id="UP000466831">
    <property type="component" value="Chromosome"/>
</dbReference>